<dbReference type="EMBL" id="PDJQ01000001">
    <property type="protein sequence ID" value="PFG74426.1"/>
    <property type="molecule type" value="Genomic_DNA"/>
</dbReference>
<comment type="caution">
    <text evidence="10">The sequence shown here is derived from an EMBL/GenBank/DDBJ whole genome shotgun (WGS) entry which is preliminary data.</text>
</comment>
<dbReference type="InterPro" id="IPR036968">
    <property type="entry name" value="Enolpyruvate_Tfrase_sf"/>
</dbReference>
<feature type="domain" description="Enolpyruvate transferase" evidence="9">
    <location>
        <begin position="5"/>
        <end position="421"/>
    </location>
</feature>
<feature type="binding site" evidence="8">
    <location>
        <position position="345"/>
    </location>
    <ligand>
        <name>phosphoenolpyruvate</name>
        <dbReference type="ChEBI" id="CHEBI:58702"/>
    </ligand>
</feature>
<dbReference type="GO" id="GO:0009073">
    <property type="term" value="P:aromatic amino acid family biosynthetic process"/>
    <property type="evidence" value="ECO:0007669"/>
    <property type="project" value="UniProtKB-KW"/>
</dbReference>
<evidence type="ECO:0000256" key="8">
    <source>
        <dbReference type="HAMAP-Rule" id="MF_00210"/>
    </source>
</evidence>
<accession>A0A2A9HHJ5</accession>
<evidence type="ECO:0000256" key="7">
    <source>
        <dbReference type="ARBA" id="ARBA00044633"/>
    </source>
</evidence>
<evidence type="ECO:0000259" key="9">
    <source>
        <dbReference type="Pfam" id="PF00275"/>
    </source>
</evidence>
<gene>
    <name evidence="8" type="primary">aroA</name>
    <name evidence="10" type="ORF">A9A59_1653</name>
</gene>
<dbReference type="UniPathway" id="UPA00053">
    <property type="reaction ID" value="UER00089"/>
</dbReference>
<comment type="caution">
    <text evidence="8">Lacks conserved residue(s) required for the propagation of feature annotation.</text>
</comment>
<evidence type="ECO:0000256" key="4">
    <source>
        <dbReference type="ARBA" id="ARBA00022605"/>
    </source>
</evidence>
<dbReference type="InterPro" id="IPR001986">
    <property type="entry name" value="Enolpyruvate_Tfrase_dom"/>
</dbReference>
<evidence type="ECO:0000256" key="5">
    <source>
        <dbReference type="ARBA" id="ARBA00022679"/>
    </source>
</evidence>
<dbReference type="InterPro" id="IPR013792">
    <property type="entry name" value="RNA3'P_cycl/enolpyr_Trfase_a/b"/>
</dbReference>
<sequence length="432" mass="45424">MRVSRPARVRATIHVPPDKSVSHRALIFNAVATGRATIERILDSDDVRSTAQCLAALGVPIEWPEGSQVAHVTGQGLHGLFEAEDVLDCGNSGTTMRLLLGLLAGHPILSVLTGDSSLRSRPMGRVIAPLRAMGASLAARRGDTLAPVVVKGGSLRGIAYHSPVASAQVKSAVLLAGLYAEGETAITEPSRSRDHTERLLTAMGAPLAIDGLTVRVRPAERLSAVSVRVPGDISSAAPWLVLGVCHPDAEIVLEGVNVNPTRTGILDILRAMGADLELVEERTSGGEPVADIVVRSSQLRATSVSGELVPRAIDELPLVALAACFAEGTTVVRDASELRVKESDRVKAVVDALGRLGAEIREREDGFEVDGPVRLRGARVHAHGDHRIGMLGAIAGCLAEGETEVLDDAVGVSYRTFWDDLRTATSSEAVSG</sequence>
<comment type="catalytic activity">
    <reaction evidence="7">
        <text>3-phosphoshikimate + phosphoenolpyruvate = 5-O-(1-carboxyvinyl)-3-phosphoshikimate + phosphate</text>
        <dbReference type="Rhea" id="RHEA:21256"/>
        <dbReference type="ChEBI" id="CHEBI:43474"/>
        <dbReference type="ChEBI" id="CHEBI:57701"/>
        <dbReference type="ChEBI" id="CHEBI:58702"/>
        <dbReference type="ChEBI" id="CHEBI:145989"/>
        <dbReference type="EC" id="2.5.1.19"/>
    </reaction>
    <physiologicalReaction direction="left-to-right" evidence="7">
        <dbReference type="Rhea" id="RHEA:21257"/>
    </physiologicalReaction>
</comment>
<feature type="binding site" evidence="8">
    <location>
        <position position="20"/>
    </location>
    <ligand>
        <name>3-phosphoshikimate</name>
        <dbReference type="ChEBI" id="CHEBI:145989"/>
    </ligand>
</feature>
<keyword evidence="11" id="KW-1185">Reference proteome</keyword>
<feature type="binding site" evidence="8">
    <location>
        <position position="387"/>
    </location>
    <ligand>
        <name>phosphoenolpyruvate</name>
        <dbReference type="ChEBI" id="CHEBI:58702"/>
    </ligand>
</feature>
<feature type="binding site" evidence="8">
    <location>
        <position position="341"/>
    </location>
    <ligand>
        <name>3-phosphoshikimate</name>
        <dbReference type="ChEBI" id="CHEBI:145989"/>
    </ligand>
</feature>
<evidence type="ECO:0000256" key="3">
    <source>
        <dbReference type="ARBA" id="ARBA00022490"/>
    </source>
</evidence>
<dbReference type="GO" id="GO:0005737">
    <property type="term" value="C:cytoplasm"/>
    <property type="evidence" value="ECO:0007669"/>
    <property type="project" value="UniProtKB-SubCell"/>
</dbReference>
<feature type="binding site" evidence="8">
    <location>
        <position position="314"/>
    </location>
    <ligand>
        <name>3-phosphoshikimate</name>
        <dbReference type="ChEBI" id="CHEBI:145989"/>
    </ligand>
</feature>
<feature type="binding site" evidence="8">
    <location>
        <position position="121"/>
    </location>
    <ligand>
        <name>phosphoenolpyruvate</name>
        <dbReference type="ChEBI" id="CHEBI:58702"/>
    </ligand>
</feature>
<keyword evidence="3 8" id="KW-0963">Cytoplasm</keyword>
<dbReference type="SUPFAM" id="SSF55205">
    <property type="entry name" value="EPT/RTPC-like"/>
    <property type="match status" value="1"/>
</dbReference>
<dbReference type="InterPro" id="IPR006264">
    <property type="entry name" value="EPSP_synthase"/>
</dbReference>
<feature type="binding site" evidence="8">
    <location>
        <position position="19"/>
    </location>
    <ligand>
        <name>phosphoenolpyruvate</name>
        <dbReference type="ChEBI" id="CHEBI:58702"/>
    </ligand>
</feature>
<feature type="binding site" evidence="8">
    <location>
        <position position="19"/>
    </location>
    <ligand>
        <name>3-phosphoshikimate</name>
        <dbReference type="ChEBI" id="CHEBI:145989"/>
    </ligand>
</feature>
<comment type="subcellular location">
    <subcellularLocation>
        <location evidence="8">Cytoplasm</location>
    </subcellularLocation>
</comment>
<dbReference type="GO" id="GO:0009423">
    <property type="term" value="P:chorismate biosynthetic process"/>
    <property type="evidence" value="ECO:0007669"/>
    <property type="project" value="UniProtKB-UniRule"/>
</dbReference>
<evidence type="ECO:0000256" key="2">
    <source>
        <dbReference type="ARBA" id="ARBA00009948"/>
    </source>
</evidence>
<evidence type="ECO:0000313" key="11">
    <source>
        <dbReference type="Proteomes" id="UP000223071"/>
    </source>
</evidence>
<evidence type="ECO:0000313" key="10">
    <source>
        <dbReference type="EMBL" id="PFG74426.1"/>
    </source>
</evidence>
<evidence type="ECO:0000256" key="6">
    <source>
        <dbReference type="ARBA" id="ARBA00023141"/>
    </source>
</evidence>
<dbReference type="GO" id="GO:0008652">
    <property type="term" value="P:amino acid biosynthetic process"/>
    <property type="evidence" value="ECO:0007669"/>
    <property type="project" value="UniProtKB-KW"/>
</dbReference>
<evidence type="ECO:0000256" key="1">
    <source>
        <dbReference type="ARBA" id="ARBA00004811"/>
    </source>
</evidence>
<feature type="binding site" evidence="8">
    <location>
        <position position="24"/>
    </location>
    <ligand>
        <name>3-phosphoshikimate</name>
        <dbReference type="ChEBI" id="CHEBI:145989"/>
    </ligand>
</feature>
<dbReference type="InterPro" id="IPR023193">
    <property type="entry name" value="EPSP_synthase_CS"/>
</dbReference>
<protein>
    <recommendedName>
        <fullName evidence="8">3-phosphoshikimate 1-carboxyvinyltransferase</fullName>
        <ecNumber evidence="8">2.5.1.19</ecNumber>
    </recommendedName>
    <alternativeName>
        <fullName evidence="8">5-enolpyruvylshikimate-3-phosphate synthase</fullName>
        <shortName evidence="8">EPSP synthase</shortName>
        <shortName evidence="8">EPSPS</shortName>
    </alternativeName>
</protein>
<keyword evidence="6 8" id="KW-0057">Aromatic amino acid biosynthesis</keyword>
<reference evidence="10 11" key="1">
    <citation type="submission" date="2017-09" db="EMBL/GenBank/DDBJ databases">
        <title>Sequencing the genomes of two abundant thermophiles in Great Basin hot springs: Thermocrinis jamiesonii and novel Chloroflexi Thermoflexus hugenholtzii.</title>
        <authorList>
            <person name="Hedlund B."/>
        </authorList>
    </citation>
    <scope>NUCLEOTIDE SEQUENCE [LARGE SCALE GENOMIC DNA]</scope>
    <source>
        <strain evidence="10 11">G233</strain>
    </source>
</reference>
<dbReference type="CDD" id="cd01556">
    <property type="entry name" value="EPSP_synthase"/>
    <property type="match status" value="1"/>
</dbReference>
<dbReference type="PROSITE" id="PS00885">
    <property type="entry name" value="EPSP_SYNTHASE_2"/>
    <property type="match status" value="1"/>
</dbReference>
<feature type="binding site" evidence="8">
    <location>
        <position position="168"/>
    </location>
    <ligand>
        <name>phosphoenolpyruvate</name>
        <dbReference type="ChEBI" id="CHEBI:58702"/>
    </ligand>
</feature>
<dbReference type="HAMAP" id="MF_00210">
    <property type="entry name" value="EPSP_synth"/>
    <property type="match status" value="1"/>
</dbReference>
<dbReference type="PROSITE" id="PS00104">
    <property type="entry name" value="EPSP_SYNTHASE_1"/>
    <property type="match status" value="1"/>
</dbReference>
<keyword evidence="4 8" id="KW-0028">Amino-acid biosynthesis</keyword>
<dbReference type="FunFam" id="3.65.10.10:FF:000005">
    <property type="entry name" value="3-phosphoshikimate 1-carboxyvinyltransferase"/>
    <property type="match status" value="1"/>
</dbReference>
<dbReference type="PANTHER" id="PTHR21090:SF5">
    <property type="entry name" value="PENTAFUNCTIONAL AROM POLYPEPTIDE"/>
    <property type="match status" value="1"/>
</dbReference>
<dbReference type="NCBIfam" id="TIGR01356">
    <property type="entry name" value="aroA"/>
    <property type="match status" value="1"/>
</dbReference>
<dbReference type="Pfam" id="PF00275">
    <property type="entry name" value="EPSP_synthase"/>
    <property type="match status" value="1"/>
</dbReference>
<keyword evidence="5 8" id="KW-0808">Transferase</keyword>
<organism evidence="10 11">
    <name type="scientific">Tepidiforma thermophila (strain KCTC 52669 / CGMCC 1.13589 / G233)</name>
    <dbReference type="NCBI Taxonomy" id="2761530"/>
    <lineage>
        <taxon>Bacteria</taxon>
        <taxon>Bacillati</taxon>
        <taxon>Chloroflexota</taxon>
        <taxon>Tepidiformia</taxon>
        <taxon>Tepidiformales</taxon>
        <taxon>Tepidiformaceae</taxon>
        <taxon>Tepidiforma</taxon>
    </lineage>
</organism>
<feature type="binding site" evidence="8">
    <location>
        <position position="166"/>
    </location>
    <ligand>
        <name>3-phosphoshikimate</name>
        <dbReference type="ChEBI" id="CHEBI:145989"/>
    </ligand>
</feature>
<dbReference type="PANTHER" id="PTHR21090">
    <property type="entry name" value="AROM/DEHYDROQUINATE SYNTHASE"/>
    <property type="match status" value="1"/>
</dbReference>
<dbReference type="Gene3D" id="3.65.10.10">
    <property type="entry name" value="Enolpyruvate transferase domain"/>
    <property type="match status" value="2"/>
</dbReference>
<comment type="function">
    <text evidence="8">Catalyzes the transfer of the enolpyruvyl moiety of phosphoenolpyruvate (PEP) to the 5-hydroxyl of shikimate-3-phosphate (S3P) to produce enolpyruvyl shikimate-3-phosphate and inorganic phosphate.</text>
</comment>
<comment type="subunit">
    <text evidence="8">Monomer.</text>
</comment>
<proteinExistence type="inferred from homology"/>
<feature type="binding site" evidence="8">
    <location>
        <position position="168"/>
    </location>
    <ligand>
        <name>3-phosphoshikimate</name>
        <dbReference type="ChEBI" id="CHEBI:145989"/>
    </ligand>
</feature>
<name>A0A2A9HHJ5_TEPT2</name>
<feature type="active site" description="Proton acceptor" evidence="8">
    <location>
        <position position="314"/>
    </location>
</feature>
<dbReference type="AlphaFoldDB" id="A0A2A9HHJ5"/>
<comment type="similarity">
    <text evidence="2 8">Belongs to the EPSP synthase family.</text>
</comment>
<dbReference type="GO" id="GO:0003866">
    <property type="term" value="F:3-phosphoshikimate 1-carboxyvinyltransferase activity"/>
    <property type="evidence" value="ECO:0007669"/>
    <property type="project" value="UniProtKB-UniRule"/>
</dbReference>
<dbReference type="Proteomes" id="UP000223071">
    <property type="component" value="Unassembled WGS sequence"/>
</dbReference>
<dbReference type="PIRSF" id="PIRSF000505">
    <property type="entry name" value="EPSPS"/>
    <property type="match status" value="1"/>
</dbReference>
<dbReference type="EC" id="2.5.1.19" evidence="8"/>
<comment type="pathway">
    <text evidence="1 8">Metabolic intermediate biosynthesis; chorismate biosynthesis; chorismate from D-erythrose 4-phosphate and phosphoenolpyruvate: step 6/7.</text>
</comment>
<feature type="binding site" evidence="8">
    <location>
        <position position="93"/>
    </location>
    <ligand>
        <name>phosphoenolpyruvate</name>
        <dbReference type="ChEBI" id="CHEBI:58702"/>
    </ligand>
</feature>